<keyword evidence="3 7" id="KW-0812">Transmembrane</keyword>
<dbReference type="AlphaFoldDB" id="A0A3A4MZM6"/>
<dbReference type="EMBL" id="QZKU01000135">
    <property type="protein sequence ID" value="RJP15318.1"/>
    <property type="molecule type" value="Genomic_DNA"/>
</dbReference>
<dbReference type="PANTHER" id="PTHR30074">
    <property type="entry name" value="FORMATE DEHYDROGENASE, NITRATE-INDUCIBLE, CYTOCHROME B556 FDN SUBUNIT"/>
    <property type="match status" value="1"/>
</dbReference>
<dbReference type="InterPro" id="IPR011577">
    <property type="entry name" value="Cyt_b561_bac/Ni-Hgenase"/>
</dbReference>
<evidence type="ECO:0000256" key="4">
    <source>
        <dbReference type="ARBA" id="ARBA00022989"/>
    </source>
</evidence>
<evidence type="ECO:0000259" key="8">
    <source>
        <dbReference type="Pfam" id="PF01292"/>
    </source>
</evidence>
<feature type="transmembrane region" description="Helical" evidence="7">
    <location>
        <begin position="157"/>
        <end position="178"/>
    </location>
</feature>
<dbReference type="GO" id="GO:0009326">
    <property type="term" value="C:formate dehydrogenase complex"/>
    <property type="evidence" value="ECO:0007669"/>
    <property type="project" value="TreeGrafter"/>
</dbReference>
<evidence type="ECO:0000256" key="6">
    <source>
        <dbReference type="SAM" id="Coils"/>
    </source>
</evidence>
<proteinExistence type="predicted"/>
<dbReference type="GO" id="GO:0009061">
    <property type="term" value="P:anaerobic respiration"/>
    <property type="evidence" value="ECO:0007669"/>
    <property type="project" value="TreeGrafter"/>
</dbReference>
<dbReference type="GO" id="GO:0036397">
    <property type="term" value="F:formate dehydrogenase (quinone) activity"/>
    <property type="evidence" value="ECO:0007669"/>
    <property type="project" value="TreeGrafter"/>
</dbReference>
<feature type="domain" description="Cytochrome b561 bacterial/Ni-hydrogenase" evidence="8">
    <location>
        <begin position="41"/>
        <end position="217"/>
    </location>
</feature>
<dbReference type="Pfam" id="PF01292">
    <property type="entry name" value="Ni_hydr_CYTB"/>
    <property type="match status" value="1"/>
</dbReference>
<feature type="coiled-coil region" evidence="6">
    <location>
        <begin position="254"/>
        <end position="281"/>
    </location>
</feature>
<dbReference type="SUPFAM" id="SSF81342">
    <property type="entry name" value="Transmembrane di-heme cytochromes"/>
    <property type="match status" value="1"/>
</dbReference>
<name>A0A3A4MZM6_ABYX5</name>
<keyword evidence="6" id="KW-0175">Coiled coil</keyword>
<keyword evidence="4 7" id="KW-1133">Transmembrane helix</keyword>
<evidence type="ECO:0000256" key="1">
    <source>
        <dbReference type="ARBA" id="ARBA00004651"/>
    </source>
</evidence>
<dbReference type="GO" id="GO:0009055">
    <property type="term" value="F:electron transfer activity"/>
    <property type="evidence" value="ECO:0007669"/>
    <property type="project" value="InterPro"/>
</dbReference>
<feature type="transmembrane region" description="Helical" evidence="7">
    <location>
        <begin position="184"/>
        <end position="212"/>
    </location>
</feature>
<sequence>MKINDEDLDLLARAKNAGLLSEHSITDEDLIKDDEVFERLSVAQRIQHVILFTSFFTLVLTGIPLVFPEAPFLHKLFFFPESFWLRGIIHRVAGVMLICVGLFQLVYVIVSPRGNSDFLKIIPNPRDAKDALNLFLCNLGLREERPKFGKFNFIEKFEYWALVWGIFVMAISGLLLWFQEAAIALFPIWVLDIIRIVHGFEAILAFLAIIIWHMYNVHLNPEVFPMSKVWINGKISKEELMEHHPLEYEEILKDRREKIEIERVKNLLEQVRRQKSDGKADPS</sequence>
<evidence type="ECO:0000313" key="9">
    <source>
        <dbReference type="EMBL" id="RJP15318.1"/>
    </source>
</evidence>
<reference evidence="9 10" key="1">
    <citation type="journal article" date="2017" name="ISME J.">
        <title>Energy and carbon metabolisms in a deep terrestrial subsurface fluid microbial community.</title>
        <authorList>
            <person name="Momper L."/>
            <person name="Jungbluth S.P."/>
            <person name="Lee M.D."/>
            <person name="Amend J.P."/>
        </authorList>
    </citation>
    <scope>NUCLEOTIDE SEQUENCE [LARGE SCALE GENOMIC DNA]</scope>
    <source>
        <strain evidence="9">SURF_5</strain>
    </source>
</reference>
<comment type="subcellular location">
    <subcellularLocation>
        <location evidence="1">Cell membrane</location>
        <topology evidence="1">Multi-pass membrane protein</topology>
    </subcellularLocation>
</comment>
<organism evidence="9 10">
    <name type="scientific">Abyssobacteria bacterium (strain SURF_5)</name>
    <dbReference type="NCBI Taxonomy" id="2093360"/>
    <lineage>
        <taxon>Bacteria</taxon>
        <taxon>Pseudomonadati</taxon>
        <taxon>Candidatus Hydrogenedentota</taxon>
        <taxon>Candidatus Abyssobacteria</taxon>
    </lineage>
</organism>
<evidence type="ECO:0000256" key="2">
    <source>
        <dbReference type="ARBA" id="ARBA00022475"/>
    </source>
</evidence>
<dbReference type="InterPro" id="IPR016174">
    <property type="entry name" value="Di-haem_cyt_TM"/>
</dbReference>
<feature type="transmembrane region" description="Helical" evidence="7">
    <location>
        <begin position="88"/>
        <end position="110"/>
    </location>
</feature>
<feature type="transmembrane region" description="Helical" evidence="7">
    <location>
        <begin position="49"/>
        <end position="68"/>
    </location>
</feature>
<evidence type="ECO:0000256" key="7">
    <source>
        <dbReference type="SAM" id="Phobius"/>
    </source>
</evidence>
<evidence type="ECO:0000256" key="5">
    <source>
        <dbReference type="ARBA" id="ARBA00023136"/>
    </source>
</evidence>
<gene>
    <name evidence="9" type="ORF">C4520_20255</name>
</gene>
<keyword evidence="5 7" id="KW-0472">Membrane</keyword>
<dbReference type="Proteomes" id="UP000265882">
    <property type="component" value="Unassembled WGS sequence"/>
</dbReference>
<dbReference type="PANTHER" id="PTHR30074:SF6">
    <property type="entry name" value="FORMATE DEHYDROGENASE GAMMA SUBUNIT"/>
    <property type="match status" value="1"/>
</dbReference>
<evidence type="ECO:0000313" key="10">
    <source>
        <dbReference type="Proteomes" id="UP000265882"/>
    </source>
</evidence>
<keyword evidence="2" id="KW-1003">Cell membrane</keyword>
<dbReference type="GO" id="GO:0022904">
    <property type="term" value="P:respiratory electron transport chain"/>
    <property type="evidence" value="ECO:0007669"/>
    <property type="project" value="InterPro"/>
</dbReference>
<dbReference type="Gene3D" id="1.20.950.20">
    <property type="entry name" value="Transmembrane di-heme cytochromes, Chain C"/>
    <property type="match status" value="1"/>
</dbReference>
<dbReference type="GO" id="GO:0015944">
    <property type="term" value="P:formate oxidation"/>
    <property type="evidence" value="ECO:0007669"/>
    <property type="project" value="TreeGrafter"/>
</dbReference>
<dbReference type="GO" id="GO:0005886">
    <property type="term" value="C:plasma membrane"/>
    <property type="evidence" value="ECO:0007669"/>
    <property type="project" value="UniProtKB-SubCell"/>
</dbReference>
<protein>
    <recommendedName>
        <fullName evidence="8">Cytochrome b561 bacterial/Ni-hydrogenase domain-containing protein</fullName>
    </recommendedName>
</protein>
<comment type="caution">
    <text evidence="9">The sequence shown here is derived from an EMBL/GenBank/DDBJ whole genome shotgun (WGS) entry which is preliminary data.</text>
</comment>
<accession>A0A3A4MZM6</accession>
<dbReference type="InterPro" id="IPR051817">
    <property type="entry name" value="FDH_cytochrome_b556_subunit"/>
</dbReference>
<evidence type="ECO:0000256" key="3">
    <source>
        <dbReference type="ARBA" id="ARBA00022692"/>
    </source>
</evidence>